<proteinExistence type="predicted"/>
<dbReference type="EMBL" id="SESI01000002">
    <property type="protein sequence ID" value="TQQ80190.1"/>
    <property type="molecule type" value="Genomic_DNA"/>
</dbReference>
<gene>
    <name evidence="2" type="ORF">EWF95_06750</name>
</gene>
<reference evidence="2 3" key="1">
    <citation type="submission" date="2019-02" db="EMBL/GenBank/DDBJ databases">
        <title>Halonotius sp. a new haloqrchaeon isolated from saline water.</title>
        <authorList>
            <person name="Duran-Viseras A."/>
            <person name="Sanchez-Porro C."/>
            <person name="Ventosa A."/>
        </authorList>
    </citation>
    <scope>NUCLEOTIDE SEQUENCE [LARGE SCALE GENOMIC DNA]</scope>
    <source>
        <strain evidence="2 3">F9-27</strain>
    </source>
</reference>
<accession>A0A544QMS6</accession>
<sequence>MPNEHTRDEIWRTILELIAGTDRTTVEEPLLSAQTELWNIDGYVRRSDIEARVDASEAAIEEVLTVLENHGFVDVSTEQLPTITDEGVRKESCTLYRPAGPFADNSTATEATNQPATETTNKPATAGSELGVTELFSTQS</sequence>
<dbReference type="AlphaFoldDB" id="A0A544QMS6"/>
<evidence type="ECO:0000256" key="1">
    <source>
        <dbReference type="SAM" id="MobiDB-lite"/>
    </source>
</evidence>
<keyword evidence="3" id="KW-1185">Reference proteome</keyword>
<protein>
    <submittedName>
        <fullName evidence="2">Uncharacterized protein</fullName>
    </submittedName>
</protein>
<feature type="compositionally biased region" description="Polar residues" evidence="1">
    <location>
        <begin position="104"/>
        <end position="123"/>
    </location>
</feature>
<name>A0A544QMS6_9EURY</name>
<evidence type="ECO:0000313" key="2">
    <source>
        <dbReference type="EMBL" id="TQQ80190.1"/>
    </source>
</evidence>
<comment type="caution">
    <text evidence="2">The sequence shown here is derived from an EMBL/GenBank/DDBJ whole genome shotgun (WGS) entry which is preliminary data.</text>
</comment>
<feature type="region of interest" description="Disordered" evidence="1">
    <location>
        <begin position="99"/>
        <end position="140"/>
    </location>
</feature>
<organism evidence="2 3">
    <name type="scientific">Halonotius roseus</name>
    <dbReference type="NCBI Taxonomy" id="2511997"/>
    <lineage>
        <taxon>Archaea</taxon>
        <taxon>Methanobacteriati</taxon>
        <taxon>Methanobacteriota</taxon>
        <taxon>Stenosarchaea group</taxon>
        <taxon>Halobacteria</taxon>
        <taxon>Halobacteriales</taxon>
        <taxon>Haloferacaceae</taxon>
        <taxon>Halonotius</taxon>
    </lineage>
</organism>
<dbReference type="Proteomes" id="UP000315385">
    <property type="component" value="Unassembled WGS sequence"/>
</dbReference>
<evidence type="ECO:0000313" key="3">
    <source>
        <dbReference type="Proteomes" id="UP000315385"/>
    </source>
</evidence>
<dbReference type="RefSeq" id="WP_142443313.1">
    <property type="nucleotide sequence ID" value="NZ_SESI01000002.1"/>
</dbReference>